<dbReference type="EMBL" id="JAGMWN010000001">
    <property type="protein sequence ID" value="MBP5856020.1"/>
    <property type="molecule type" value="Genomic_DNA"/>
</dbReference>
<name>A0A8J7V175_9PROT</name>
<proteinExistence type="predicted"/>
<gene>
    <name evidence="2" type="ORF">KAJ83_03305</name>
</gene>
<evidence type="ECO:0000313" key="2">
    <source>
        <dbReference type="EMBL" id="MBP5856020.1"/>
    </source>
</evidence>
<dbReference type="AlphaFoldDB" id="A0A8J7V175"/>
<dbReference type="PANTHER" id="PTHR41521">
    <property type="match status" value="1"/>
</dbReference>
<dbReference type="Pfam" id="PF07045">
    <property type="entry name" value="DUF1330"/>
    <property type="match status" value="1"/>
</dbReference>
<feature type="domain" description="DUF1330" evidence="1">
    <location>
        <begin position="2"/>
        <end position="95"/>
    </location>
</feature>
<keyword evidence="3" id="KW-1185">Reference proteome</keyword>
<reference evidence="2" key="1">
    <citation type="submission" date="2021-04" db="EMBL/GenBank/DDBJ databases">
        <authorList>
            <person name="Zhang D.-C."/>
        </authorList>
    </citation>
    <scope>NUCLEOTIDE SEQUENCE</scope>
    <source>
        <strain evidence="2">CGMCC 1.15697</strain>
    </source>
</reference>
<dbReference type="SUPFAM" id="SSF54909">
    <property type="entry name" value="Dimeric alpha+beta barrel"/>
    <property type="match status" value="1"/>
</dbReference>
<evidence type="ECO:0000313" key="3">
    <source>
        <dbReference type="Proteomes" id="UP000672602"/>
    </source>
</evidence>
<dbReference type="Gene3D" id="3.30.70.100">
    <property type="match status" value="1"/>
</dbReference>
<dbReference type="InterPro" id="IPR011008">
    <property type="entry name" value="Dimeric_a/b-barrel"/>
</dbReference>
<comment type="caution">
    <text evidence="2">The sequence shown here is derived from an EMBL/GenBank/DDBJ whole genome shotgun (WGS) entry which is preliminary data.</text>
</comment>
<dbReference type="RefSeq" id="WP_210680573.1">
    <property type="nucleotide sequence ID" value="NZ_JAGMWN010000001.1"/>
</dbReference>
<protein>
    <submittedName>
        <fullName evidence="2">DUF1330 domain-containing protein</fullName>
    </submittedName>
</protein>
<dbReference type="PANTHER" id="PTHR41521:SF4">
    <property type="entry name" value="BLR0684 PROTEIN"/>
    <property type="match status" value="1"/>
</dbReference>
<evidence type="ECO:0000259" key="1">
    <source>
        <dbReference type="Pfam" id="PF07045"/>
    </source>
</evidence>
<organism evidence="2 3">
    <name type="scientific">Marivibrio halodurans</name>
    <dbReference type="NCBI Taxonomy" id="2039722"/>
    <lineage>
        <taxon>Bacteria</taxon>
        <taxon>Pseudomonadati</taxon>
        <taxon>Pseudomonadota</taxon>
        <taxon>Alphaproteobacteria</taxon>
        <taxon>Rhodospirillales</taxon>
        <taxon>Rhodospirillaceae</taxon>
        <taxon>Marivibrio</taxon>
    </lineage>
</organism>
<dbReference type="Proteomes" id="UP000672602">
    <property type="component" value="Unassembled WGS sequence"/>
</dbReference>
<dbReference type="InterPro" id="IPR010753">
    <property type="entry name" value="DUF1330"/>
</dbReference>
<accession>A0A8J7V175</accession>
<sequence length="95" mass="10369">MTAYLIARVKVTDPARYENYKALSPGALAAFDGKFLVRGGAHETLEGEAEDRRLVLVEFPSLEQAKACYDSAQYQAAKAERDGAAEMQMVVVEGL</sequence>